<evidence type="ECO:0000259" key="1">
    <source>
        <dbReference type="PROSITE" id="PS51186"/>
    </source>
</evidence>
<sequence length="419" mass="47231">MPLPSGVCLRSATPEDEPAVHLLMANAFGGLFQQSPEVTARRRLAFPIERGLLAVVGERIVGHVTDRAMTLTIPDGRTIEACGINGVVVVPTHRRRGILRAMYTEQHRRTEDAGLALTILNASSATIYGRFGYGPAILENRVAIDRRFAEFRSTVADSAEVELTRFDAAFPLIAELHNRWRQRIPGCQHIGHRGSTAKQRFRASPFAGTLVAAANFLRGHRHGHSGADADLPREVTQLRHDFLLVGGKCLRPLLCVIGWRVGRNHVNHPRPRCCRFERALDLRLLFAERLWIKRSDRSRRFVKEWPSHRIPLLIELLGRRHGKEETFARIDNVHSSAGSGRHGHLSTRDISRQRVQGIKHLERLFHRRLRDPAGMSEPRQLSRGVRWMAQLDLRARCRSPSVEAGQGGIIVSPNWLCRG</sequence>
<evidence type="ECO:0000313" key="2">
    <source>
        <dbReference type="EMBL" id="KAA8886216.1"/>
    </source>
</evidence>
<reference evidence="2 3" key="1">
    <citation type="submission" date="2019-09" db="EMBL/GenBank/DDBJ databases">
        <authorList>
            <person name="Wang X."/>
        </authorList>
    </citation>
    <scope>NUCLEOTIDE SEQUENCE [LARGE SCALE GENOMIC DNA]</scope>
    <source>
        <strain evidence="2 3">CICC 11023</strain>
    </source>
</reference>
<evidence type="ECO:0000313" key="3">
    <source>
        <dbReference type="Proteomes" id="UP000323876"/>
    </source>
</evidence>
<dbReference type="InterPro" id="IPR016181">
    <property type="entry name" value="Acyl_CoA_acyltransferase"/>
</dbReference>
<dbReference type="SUPFAM" id="SSF55729">
    <property type="entry name" value="Acyl-CoA N-acyltransferases (Nat)"/>
    <property type="match status" value="1"/>
</dbReference>
<dbReference type="Pfam" id="PF13527">
    <property type="entry name" value="Acetyltransf_9"/>
    <property type="match status" value="1"/>
</dbReference>
<comment type="caution">
    <text evidence="2">The sequence shown here is derived from an EMBL/GenBank/DDBJ whole genome shotgun (WGS) entry which is preliminary data.</text>
</comment>
<dbReference type="InterPro" id="IPR000182">
    <property type="entry name" value="GNAT_dom"/>
</dbReference>
<organism evidence="2 3">
    <name type="scientific">Nocardia colli</name>
    <dbReference type="NCBI Taxonomy" id="2545717"/>
    <lineage>
        <taxon>Bacteria</taxon>
        <taxon>Bacillati</taxon>
        <taxon>Actinomycetota</taxon>
        <taxon>Actinomycetes</taxon>
        <taxon>Mycobacteriales</taxon>
        <taxon>Nocardiaceae</taxon>
        <taxon>Nocardia</taxon>
    </lineage>
</organism>
<keyword evidence="2" id="KW-0808">Transferase</keyword>
<dbReference type="PANTHER" id="PTHR37817">
    <property type="entry name" value="N-ACETYLTRANSFERASE EIS"/>
    <property type="match status" value="1"/>
</dbReference>
<accession>A0A5N0EB70</accession>
<dbReference type="PANTHER" id="PTHR37817:SF1">
    <property type="entry name" value="N-ACETYLTRANSFERASE EIS"/>
    <property type="match status" value="1"/>
</dbReference>
<dbReference type="AlphaFoldDB" id="A0A5N0EB70"/>
<dbReference type="PROSITE" id="PS51186">
    <property type="entry name" value="GNAT"/>
    <property type="match status" value="1"/>
</dbReference>
<dbReference type="Proteomes" id="UP000323876">
    <property type="component" value="Unassembled WGS sequence"/>
</dbReference>
<proteinExistence type="predicted"/>
<dbReference type="RefSeq" id="WP_150404787.1">
    <property type="nucleotide sequence ID" value="NZ_VXLC01000014.1"/>
</dbReference>
<dbReference type="OrthoDB" id="8399956at2"/>
<dbReference type="EMBL" id="VXLC01000014">
    <property type="protein sequence ID" value="KAA8886216.1"/>
    <property type="molecule type" value="Genomic_DNA"/>
</dbReference>
<name>A0A5N0EB70_9NOCA</name>
<dbReference type="InterPro" id="IPR051554">
    <property type="entry name" value="Acetyltransferase_Eis"/>
</dbReference>
<gene>
    <name evidence="2" type="ORF">F3087_26880</name>
</gene>
<dbReference type="GO" id="GO:0030649">
    <property type="term" value="P:aminoglycoside antibiotic catabolic process"/>
    <property type="evidence" value="ECO:0007669"/>
    <property type="project" value="TreeGrafter"/>
</dbReference>
<dbReference type="Gene3D" id="3.40.630.30">
    <property type="match status" value="1"/>
</dbReference>
<keyword evidence="3" id="KW-1185">Reference proteome</keyword>
<dbReference type="GO" id="GO:0034069">
    <property type="term" value="F:aminoglycoside N-acetyltransferase activity"/>
    <property type="evidence" value="ECO:0007669"/>
    <property type="project" value="TreeGrafter"/>
</dbReference>
<protein>
    <submittedName>
        <fullName evidence="2">GNAT family N-acetyltransferase</fullName>
    </submittedName>
</protein>
<feature type="domain" description="N-acetyltransferase" evidence="1">
    <location>
        <begin position="7"/>
        <end position="150"/>
    </location>
</feature>